<name>A0A2N1MCS7_9GLOM</name>
<dbReference type="Proteomes" id="UP000233469">
    <property type="component" value="Unassembled WGS sequence"/>
</dbReference>
<dbReference type="VEuPathDB" id="FungiDB:RhiirA1_459768"/>
<reference evidence="1 2" key="1">
    <citation type="submission" date="2016-04" db="EMBL/GenBank/DDBJ databases">
        <title>Genome analyses suggest a sexual origin of heterokaryosis in a supposedly ancient asexual fungus.</title>
        <authorList>
            <person name="Ropars J."/>
            <person name="Sedzielewska K."/>
            <person name="Noel J."/>
            <person name="Charron P."/>
            <person name="Farinelli L."/>
            <person name="Marton T."/>
            <person name="Kruger M."/>
            <person name="Pelin A."/>
            <person name="Brachmann A."/>
            <person name="Corradi N."/>
        </authorList>
    </citation>
    <scope>NUCLEOTIDE SEQUENCE [LARGE SCALE GENOMIC DNA]</scope>
    <source>
        <strain evidence="1 2">C2</strain>
    </source>
</reference>
<sequence length="152" mass="18147">MWTCKSCASELDNIIQETKEFFEGACNSLLINANKDPIIDDKLVNKMTFWDRTYSETKITFIDLIKGIISCELSAYTSLIFENQNLQEKFLVLLRNFIFEKSWNFWNYRCLKQKEKKRRLKINLKKVKENLNEDKYIDPNRKLLINLTFSVV</sequence>
<dbReference type="VEuPathDB" id="FungiDB:RhiirFUN_020410"/>
<dbReference type="VEuPathDB" id="FungiDB:FUN_017809"/>
<evidence type="ECO:0000313" key="2">
    <source>
        <dbReference type="Proteomes" id="UP000233469"/>
    </source>
</evidence>
<proteinExistence type="predicted"/>
<protein>
    <submittedName>
        <fullName evidence="1">Uncharacterized protein</fullName>
    </submittedName>
</protein>
<reference evidence="1 2" key="2">
    <citation type="submission" date="2017-10" db="EMBL/GenBank/DDBJ databases">
        <title>Extensive intraspecific genome diversity in a model arbuscular mycorrhizal fungus.</title>
        <authorList>
            <person name="Chen E.C.H."/>
            <person name="Morin E."/>
            <person name="Baudet D."/>
            <person name="Noel J."/>
            <person name="Ndikumana S."/>
            <person name="Charron P."/>
            <person name="St-Onge C."/>
            <person name="Giorgi J."/>
            <person name="Grigoriev I.V."/>
            <person name="Roux C."/>
            <person name="Martin F.M."/>
            <person name="Corradi N."/>
        </authorList>
    </citation>
    <scope>NUCLEOTIDE SEQUENCE [LARGE SCALE GENOMIC DNA]</scope>
    <source>
        <strain evidence="1 2">C2</strain>
    </source>
</reference>
<comment type="caution">
    <text evidence="1">The sequence shown here is derived from an EMBL/GenBank/DDBJ whole genome shotgun (WGS) entry which is preliminary data.</text>
</comment>
<evidence type="ECO:0000313" key="1">
    <source>
        <dbReference type="EMBL" id="PKK59438.1"/>
    </source>
</evidence>
<gene>
    <name evidence="1" type="ORF">RhiirC2_794838</name>
</gene>
<dbReference type="AlphaFoldDB" id="A0A2N1MCS7"/>
<accession>A0A2N1MCS7</accession>
<organism evidence="1 2">
    <name type="scientific">Rhizophagus irregularis</name>
    <dbReference type="NCBI Taxonomy" id="588596"/>
    <lineage>
        <taxon>Eukaryota</taxon>
        <taxon>Fungi</taxon>
        <taxon>Fungi incertae sedis</taxon>
        <taxon>Mucoromycota</taxon>
        <taxon>Glomeromycotina</taxon>
        <taxon>Glomeromycetes</taxon>
        <taxon>Glomerales</taxon>
        <taxon>Glomeraceae</taxon>
        <taxon>Rhizophagus</taxon>
    </lineage>
</organism>
<dbReference type="EMBL" id="LLXL01003050">
    <property type="protein sequence ID" value="PKK59438.1"/>
    <property type="molecule type" value="Genomic_DNA"/>
</dbReference>